<dbReference type="InterPro" id="IPR036872">
    <property type="entry name" value="CH_dom_sf"/>
</dbReference>
<evidence type="ECO:0000313" key="7">
    <source>
        <dbReference type="Proteomes" id="UP000015453"/>
    </source>
</evidence>
<evidence type="ECO:0008006" key="8">
    <source>
        <dbReference type="Google" id="ProtNLM"/>
    </source>
</evidence>
<feature type="binding site" evidence="3">
    <location>
        <begin position="435"/>
        <end position="442"/>
    </location>
    <ligand>
        <name>ATP</name>
        <dbReference type="ChEBI" id="CHEBI:30616"/>
    </ligand>
</feature>
<accession>S8CLU9</accession>
<evidence type="ECO:0000256" key="2">
    <source>
        <dbReference type="ARBA" id="ARBA00023175"/>
    </source>
</evidence>
<proteinExistence type="inferred from homology"/>
<keyword evidence="3" id="KW-0547">Nucleotide-binding</keyword>
<dbReference type="AlphaFoldDB" id="S8CLU9"/>
<dbReference type="GO" id="GO:0008017">
    <property type="term" value="F:microtubule binding"/>
    <property type="evidence" value="ECO:0007669"/>
    <property type="project" value="InterPro"/>
</dbReference>
<keyword evidence="7" id="KW-1185">Reference proteome</keyword>
<keyword evidence="2 3" id="KW-0505">Motor protein</keyword>
<dbReference type="PANTHER" id="PTHR47972:SF4">
    <property type="entry name" value="KINESIN-LIKE PROTEIN KIN-14L"/>
    <property type="match status" value="1"/>
</dbReference>
<evidence type="ECO:0000259" key="4">
    <source>
        <dbReference type="PROSITE" id="PS50021"/>
    </source>
</evidence>
<sequence length="692" mass="77635">ALRRYQAVHWLDYLVGPLGIQKQPSEKEFISCLRNGLILCKVINKVQTNAVPKVVETVAPSPSSFVWCSQPLPAYQYFENIRNFLVAAEELKLPIFEASVFEREGAAGKVVDCILALKSYHERNQMIRGSGPYRPPRSPPGVNVTGRIHGHDPVSHDCPIKVDMMGSTRKYVPSESDINDLESNNMFPGLKHHMISFYCAAEKIIKALADCLIESKENMRSNLAPAPNNHDRISTVCVIVIFFFLMNSLEDVYSFFTQMKPNIMNYLRAQSCSTVDSTALPLADISHQEYRKNIRLLLSSVKKEVKIFQSVFQNDLRQLEIQVHEMSTAAYGYRKAVQENRNLYNVVQDLKGNIRVCCRIRPISPLERKSVIDYIGDDGTLIIVDPNHKKDGKKIFRFNCIFGPTATQEEIFRGGARPLVRSVMDGYDVCIFAYGETGSGKTHTMLVPRGASSKELGISYMALCDLFQQYEERKGCTNYDIQLRMVEIYNEQVYDLLAEDPETRKYPFAHLCRCASESTSRFPDVMKHSVKSAVEAMNLLKIGEVNRAFGSTSMNIQGSHSNSVLSVVVHGEDASGNVFDSCLHLVDLAASSSDSENNEYMNKSLVCFTDVIAALAQKNSHIPYGSSRLTSLLQSCLGGNAKILMFAHVNPKWDSLEATMSTLQFAERVSRIELGAAHANRERREALELKAQ</sequence>
<gene>
    <name evidence="6" type="ORF">M569_06644</name>
</gene>
<dbReference type="SUPFAM" id="SSF47576">
    <property type="entry name" value="Calponin-homology domain, CH-domain"/>
    <property type="match status" value="1"/>
</dbReference>
<dbReference type="GO" id="GO:0007018">
    <property type="term" value="P:microtubule-based movement"/>
    <property type="evidence" value="ECO:0007669"/>
    <property type="project" value="InterPro"/>
</dbReference>
<dbReference type="Proteomes" id="UP000015453">
    <property type="component" value="Unassembled WGS sequence"/>
</dbReference>
<dbReference type="EMBL" id="AUSU01002773">
    <property type="protein sequence ID" value="EPS68129.1"/>
    <property type="molecule type" value="Genomic_DNA"/>
</dbReference>
<dbReference type="SUPFAM" id="SSF52540">
    <property type="entry name" value="P-loop containing nucleoside triphosphate hydrolases"/>
    <property type="match status" value="1"/>
</dbReference>
<dbReference type="InterPro" id="IPR001715">
    <property type="entry name" value="CH_dom"/>
</dbReference>
<dbReference type="PANTHER" id="PTHR47972">
    <property type="entry name" value="KINESIN-LIKE PROTEIN KLP-3"/>
    <property type="match status" value="1"/>
</dbReference>
<dbReference type="PRINTS" id="PR00380">
    <property type="entry name" value="KINESINHEAVY"/>
</dbReference>
<feature type="non-terminal residue" evidence="6">
    <location>
        <position position="692"/>
    </location>
</feature>
<dbReference type="GO" id="GO:0003777">
    <property type="term" value="F:microtubule motor activity"/>
    <property type="evidence" value="ECO:0007669"/>
    <property type="project" value="InterPro"/>
</dbReference>
<dbReference type="Pfam" id="PF00307">
    <property type="entry name" value="CH"/>
    <property type="match status" value="1"/>
</dbReference>
<evidence type="ECO:0000313" key="6">
    <source>
        <dbReference type="EMBL" id="EPS68129.1"/>
    </source>
</evidence>
<protein>
    <recommendedName>
        <fullName evidence="8">Kinesin motor domain-containing protein</fullName>
    </recommendedName>
</protein>
<dbReference type="SMART" id="SM00129">
    <property type="entry name" value="KISc"/>
    <property type="match status" value="1"/>
</dbReference>
<organism evidence="6 7">
    <name type="scientific">Genlisea aurea</name>
    <dbReference type="NCBI Taxonomy" id="192259"/>
    <lineage>
        <taxon>Eukaryota</taxon>
        <taxon>Viridiplantae</taxon>
        <taxon>Streptophyta</taxon>
        <taxon>Embryophyta</taxon>
        <taxon>Tracheophyta</taxon>
        <taxon>Spermatophyta</taxon>
        <taxon>Magnoliopsida</taxon>
        <taxon>eudicotyledons</taxon>
        <taxon>Gunneridae</taxon>
        <taxon>Pentapetalae</taxon>
        <taxon>asterids</taxon>
        <taxon>lamiids</taxon>
        <taxon>Lamiales</taxon>
        <taxon>Lentibulariaceae</taxon>
        <taxon>Genlisea</taxon>
    </lineage>
</organism>
<dbReference type="InterPro" id="IPR001752">
    <property type="entry name" value="Kinesin_motor_dom"/>
</dbReference>
<dbReference type="InterPro" id="IPR027640">
    <property type="entry name" value="Kinesin-like_fam"/>
</dbReference>
<feature type="non-terminal residue" evidence="6">
    <location>
        <position position="1"/>
    </location>
</feature>
<dbReference type="Gene3D" id="1.10.418.10">
    <property type="entry name" value="Calponin-like domain"/>
    <property type="match status" value="1"/>
</dbReference>
<name>S8CLU9_9LAMI</name>
<comment type="caution">
    <text evidence="6">The sequence shown here is derived from an EMBL/GenBank/DDBJ whole genome shotgun (WGS) entry which is preliminary data.</text>
</comment>
<evidence type="ECO:0000259" key="5">
    <source>
        <dbReference type="PROSITE" id="PS50067"/>
    </source>
</evidence>
<feature type="domain" description="Calponin-homology (CH)" evidence="4">
    <location>
        <begin position="1"/>
        <end position="122"/>
    </location>
</feature>
<evidence type="ECO:0000256" key="3">
    <source>
        <dbReference type="PROSITE-ProRule" id="PRU00283"/>
    </source>
</evidence>
<dbReference type="PROSITE" id="PS50067">
    <property type="entry name" value="KINESIN_MOTOR_2"/>
    <property type="match status" value="1"/>
</dbReference>
<dbReference type="PROSITE" id="PS50021">
    <property type="entry name" value="CH"/>
    <property type="match status" value="1"/>
</dbReference>
<dbReference type="GO" id="GO:0005524">
    <property type="term" value="F:ATP binding"/>
    <property type="evidence" value="ECO:0007669"/>
    <property type="project" value="UniProtKB-UniRule"/>
</dbReference>
<dbReference type="SMART" id="SM00033">
    <property type="entry name" value="CH"/>
    <property type="match status" value="1"/>
</dbReference>
<dbReference type="OrthoDB" id="3176171at2759"/>
<dbReference type="Gene3D" id="3.40.850.10">
    <property type="entry name" value="Kinesin motor domain"/>
    <property type="match status" value="1"/>
</dbReference>
<dbReference type="Pfam" id="PF00225">
    <property type="entry name" value="Kinesin"/>
    <property type="match status" value="1"/>
</dbReference>
<keyword evidence="3" id="KW-0067">ATP-binding</keyword>
<reference evidence="6 7" key="1">
    <citation type="journal article" date="2013" name="BMC Genomics">
        <title>The miniature genome of a carnivorous plant Genlisea aurea contains a low number of genes and short non-coding sequences.</title>
        <authorList>
            <person name="Leushkin E.V."/>
            <person name="Sutormin R.A."/>
            <person name="Nabieva E.R."/>
            <person name="Penin A.A."/>
            <person name="Kondrashov A.S."/>
            <person name="Logacheva M.D."/>
        </authorList>
    </citation>
    <scope>NUCLEOTIDE SEQUENCE [LARGE SCALE GENOMIC DNA]</scope>
</reference>
<feature type="domain" description="Kinesin motor" evidence="5">
    <location>
        <begin position="353"/>
        <end position="672"/>
    </location>
</feature>
<comment type="similarity">
    <text evidence="1">Belongs to the TRAFAC class myosin-kinesin ATPase superfamily. Kinesin family. KIN-14 subfamily.</text>
</comment>
<dbReference type="GO" id="GO:0015630">
    <property type="term" value="C:microtubule cytoskeleton"/>
    <property type="evidence" value="ECO:0007669"/>
    <property type="project" value="TreeGrafter"/>
</dbReference>
<evidence type="ECO:0000256" key="1">
    <source>
        <dbReference type="ARBA" id="ARBA00010899"/>
    </source>
</evidence>
<dbReference type="InterPro" id="IPR027417">
    <property type="entry name" value="P-loop_NTPase"/>
</dbReference>
<dbReference type="InterPro" id="IPR036961">
    <property type="entry name" value="Kinesin_motor_dom_sf"/>
</dbReference>